<dbReference type="GO" id="GO:0005886">
    <property type="term" value="C:plasma membrane"/>
    <property type="evidence" value="ECO:0007669"/>
    <property type="project" value="TreeGrafter"/>
</dbReference>
<dbReference type="PANTHER" id="PTHR12771:SF56">
    <property type="entry name" value="CED-12"/>
    <property type="match status" value="1"/>
</dbReference>
<evidence type="ECO:0000256" key="4">
    <source>
        <dbReference type="ARBA" id="ARBA00024863"/>
    </source>
</evidence>
<dbReference type="GO" id="GO:0048870">
    <property type="term" value="P:cell motility"/>
    <property type="evidence" value="ECO:0007669"/>
    <property type="project" value="TreeGrafter"/>
</dbReference>
<dbReference type="InterPro" id="IPR024574">
    <property type="entry name" value="ELMO_ARM"/>
</dbReference>
<evidence type="ECO:0000259" key="7">
    <source>
        <dbReference type="PROSITE" id="PS51335"/>
    </source>
</evidence>
<dbReference type="InterPro" id="IPR050868">
    <property type="entry name" value="ELMO_domain-containing"/>
</dbReference>
<dbReference type="PANTHER" id="PTHR12771">
    <property type="entry name" value="ENGULFMENT AND CELL MOTILITY"/>
    <property type="match status" value="1"/>
</dbReference>
<dbReference type="SUPFAM" id="SSF48371">
    <property type="entry name" value="ARM repeat"/>
    <property type="match status" value="1"/>
</dbReference>
<dbReference type="Gene3D" id="1.25.10.10">
    <property type="entry name" value="Leucine-rich Repeat Variant"/>
    <property type="match status" value="1"/>
</dbReference>
<reference evidence="9" key="1">
    <citation type="submission" date="2025-08" db="UniProtKB">
        <authorList>
            <consortium name="RefSeq"/>
        </authorList>
    </citation>
    <scope>IDENTIFICATION</scope>
    <source>
        <tissue evidence="9">Gonads</tissue>
    </source>
</reference>
<sequence length="743" mass="84186">MDKIMDATTERSPSFTPSGERTVKMRPRQQVSENIKKVAVTMKGEQAQFIELDQNRPLAAIIRDVCDGWMLTNADDHALQVTEPNRPQTYITERNRHEIQNGNVLRLTSSPSKTAKEILEQLNYGTQEKKLEALKDLANFSVDVTFAVEFINTQGLRLILQMVEGGGISGESLAFTLKAFVELMDHGIVSWDILEPKFIKNVSGCISKSGCDPTTLQSALEILESTVLHSSSKAGFVEQEVTPVNLIVHLQSSNPDIQKSAIALINALFLKAESQKRRAIAESLQSKSIRNVILSHVIRGPNTVGTEMAHQLYMLQSLMFNLLEERMNAKVDKQDQVSMALIVELKKLAFDTENENNTTSYRKQSNFGTYYKKLGFQHHSNPVEDFTEVPPGALALDNMAYFARSHIDSYTKVVLENSCRADEHDCPFARASIELTKMLCDILNIGDTPSEEGQVYHPMFFTHDRPFEEFYVICIQLLNKTWKEMRATAEDFAKVLGVVKEQITRALDQNPATFDAFRSHLGKLTYSEITHLWQEERKMKEERESFAKPIQELREQIKPEMMELIKQQRLNALMEGMQFTKYSNKGQRLKDKFWYCRLSPNQKLFYYGDCNESGPTPALETLPHKLAVVDIKALVTGRECPHVKEKALGKKSTPLHAFSIMSDTADQALNFVASNEQEYNTWTDGVNALLGNPMVSEMTTQELDMLLSMEIKIRLLDTEGVTIPESPPPIPPPPPNFDFKYKI</sequence>
<dbReference type="Gene3D" id="6.10.250.810">
    <property type="match status" value="1"/>
</dbReference>
<gene>
    <name evidence="9" type="primary">LOC106176976</name>
</gene>
<feature type="domain" description="ELMO" evidence="7">
    <location>
        <begin position="337"/>
        <end position="507"/>
    </location>
</feature>
<name>A0A1S3JYB2_LINAN</name>
<dbReference type="Gene3D" id="2.30.29.30">
    <property type="entry name" value="Pleckstrin-homology domain (PH domain)/Phosphotyrosine-binding domain (PTB)"/>
    <property type="match status" value="1"/>
</dbReference>
<feature type="compositionally biased region" description="Polar residues" evidence="5">
    <location>
        <begin position="10"/>
        <end position="19"/>
    </location>
</feature>
<dbReference type="PROSITE" id="PS50003">
    <property type="entry name" value="PH_DOMAIN"/>
    <property type="match status" value="1"/>
</dbReference>
<dbReference type="AlphaFoldDB" id="A0A1S3JYB2"/>
<dbReference type="GO" id="GO:0007015">
    <property type="term" value="P:actin filament organization"/>
    <property type="evidence" value="ECO:0007669"/>
    <property type="project" value="TreeGrafter"/>
</dbReference>
<dbReference type="InterPro" id="IPR011993">
    <property type="entry name" value="PH-like_dom_sf"/>
</dbReference>
<dbReference type="GO" id="GO:0006909">
    <property type="term" value="P:phagocytosis"/>
    <property type="evidence" value="ECO:0007669"/>
    <property type="project" value="UniProtKB-KW"/>
</dbReference>
<dbReference type="GO" id="GO:0017124">
    <property type="term" value="F:SH3 domain binding"/>
    <property type="evidence" value="ECO:0007669"/>
    <property type="project" value="UniProtKB-KW"/>
</dbReference>
<dbReference type="InterPro" id="IPR006816">
    <property type="entry name" value="ELMO_dom"/>
</dbReference>
<dbReference type="Pfam" id="PF16457">
    <property type="entry name" value="PH_12"/>
    <property type="match status" value="1"/>
</dbReference>
<keyword evidence="3" id="KW-0729">SH3-binding</keyword>
<evidence type="ECO:0000256" key="3">
    <source>
        <dbReference type="ARBA" id="ARBA00023036"/>
    </source>
</evidence>
<dbReference type="InterPro" id="IPR011989">
    <property type="entry name" value="ARM-like"/>
</dbReference>
<evidence type="ECO:0000313" key="8">
    <source>
        <dbReference type="Proteomes" id="UP000085678"/>
    </source>
</evidence>
<dbReference type="Proteomes" id="UP000085678">
    <property type="component" value="Unplaced"/>
</dbReference>
<dbReference type="InParanoid" id="A0A1S3JYB2"/>
<dbReference type="GO" id="GO:0006915">
    <property type="term" value="P:apoptotic process"/>
    <property type="evidence" value="ECO:0007669"/>
    <property type="project" value="UniProtKB-KW"/>
</dbReference>
<dbReference type="PROSITE" id="PS51335">
    <property type="entry name" value="ELMO"/>
    <property type="match status" value="1"/>
</dbReference>
<comment type="function">
    <text evidence="4">Involved in cytoskeletal rearrangements required for phagocytosis of apoptotic cells and cell motility. Acts in association with DOCK1 and CRK. Was initially proposed to be required in complex with DOCK1 to activate Rac Rho small GTPases. May enhance the guanine nucleotide exchange factor (GEF) activity of DOCK1.</text>
</comment>
<keyword evidence="2" id="KW-0581">Phagocytosis</keyword>
<feature type="region of interest" description="Disordered" evidence="5">
    <location>
        <begin position="1"/>
        <end position="23"/>
    </location>
</feature>
<organism evidence="8 9">
    <name type="scientific">Lingula anatina</name>
    <name type="common">Brachiopod</name>
    <name type="synonym">Lingula unguis</name>
    <dbReference type="NCBI Taxonomy" id="7574"/>
    <lineage>
        <taxon>Eukaryota</taxon>
        <taxon>Metazoa</taxon>
        <taxon>Spiralia</taxon>
        <taxon>Lophotrochozoa</taxon>
        <taxon>Brachiopoda</taxon>
        <taxon>Linguliformea</taxon>
        <taxon>Lingulata</taxon>
        <taxon>Lingulida</taxon>
        <taxon>Linguloidea</taxon>
        <taxon>Lingulidae</taxon>
        <taxon>Lingula</taxon>
    </lineage>
</organism>
<dbReference type="Pfam" id="PF11841">
    <property type="entry name" value="ELMO_ARM"/>
    <property type="match status" value="1"/>
</dbReference>
<dbReference type="InterPro" id="IPR001849">
    <property type="entry name" value="PH_domain"/>
</dbReference>
<dbReference type="RefSeq" id="XP_013415031.1">
    <property type="nucleotide sequence ID" value="XM_013559577.2"/>
</dbReference>
<evidence type="ECO:0000256" key="2">
    <source>
        <dbReference type="ARBA" id="ARBA00022907"/>
    </source>
</evidence>
<dbReference type="OrthoDB" id="28413at2759"/>
<evidence type="ECO:0000256" key="1">
    <source>
        <dbReference type="ARBA" id="ARBA00022703"/>
    </source>
</evidence>
<evidence type="ECO:0000256" key="5">
    <source>
        <dbReference type="SAM" id="MobiDB-lite"/>
    </source>
</evidence>
<dbReference type="GeneID" id="106176976"/>
<evidence type="ECO:0000259" key="6">
    <source>
        <dbReference type="PROSITE" id="PS50003"/>
    </source>
</evidence>
<dbReference type="FunCoup" id="A0A1S3JYB2">
    <property type="interactions" value="1041"/>
</dbReference>
<proteinExistence type="predicted"/>
<evidence type="ECO:0000313" key="9">
    <source>
        <dbReference type="RefSeq" id="XP_013415031.1"/>
    </source>
</evidence>
<dbReference type="STRING" id="7574.A0A1S3JYB2"/>
<dbReference type="InterPro" id="IPR016024">
    <property type="entry name" value="ARM-type_fold"/>
</dbReference>
<dbReference type="SUPFAM" id="SSF50729">
    <property type="entry name" value="PH domain-like"/>
    <property type="match status" value="1"/>
</dbReference>
<keyword evidence="8" id="KW-1185">Reference proteome</keyword>
<dbReference type="KEGG" id="lak:106176976"/>
<protein>
    <submittedName>
        <fullName evidence="9">Engulfment and cell motility protein 1</fullName>
    </submittedName>
</protein>
<feature type="domain" description="PH" evidence="6">
    <location>
        <begin position="571"/>
        <end position="691"/>
    </location>
</feature>
<keyword evidence="1" id="KW-0053">Apoptosis</keyword>
<dbReference type="Pfam" id="PF04727">
    <property type="entry name" value="ELMO_CED12"/>
    <property type="match status" value="1"/>
</dbReference>
<accession>A0A1S3JYB2</accession>